<dbReference type="EMBL" id="LR862141">
    <property type="protein sequence ID" value="CAD1821489.1"/>
    <property type="molecule type" value="Genomic_DNA"/>
</dbReference>
<gene>
    <name evidence="1" type="ORF">CB5_LOCUS4700</name>
</gene>
<protein>
    <submittedName>
        <fullName evidence="1">Uncharacterized protein</fullName>
    </submittedName>
</protein>
<reference evidence="1" key="1">
    <citation type="submission" date="2020-07" db="EMBL/GenBank/DDBJ databases">
        <authorList>
            <person name="Lin J."/>
        </authorList>
    </citation>
    <scope>NUCLEOTIDE SEQUENCE</scope>
</reference>
<accession>A0A6V7NS97</accession>
<sequence>MATREQQFSKLRWVPVRLWVLPVHNAENLKFVDFGANFLLSRHNESVLRLFRANATRTCPDTLQMCRQASDAVFYSCCHQGYYTFSVQAVPDCWVPSGLTVDPLIELDRDTPCILGWVAPTSATPRRALCFRLGRDGCVHSPRDGYAYSPDWIGSNLTFPTFEPSSSAAAVADQNRGKGVAS</sequence>
<organism evidence="1">
    <name type="scientific">Ananas comosus var. bracteatus</name>
    <name type="common">red pineapple</name>
    <dbReference type="NCBI Taxonomy" id="296719"/>
    <lineage>
        <taxon>Eukaryota</taxon>
        <taxon>Viridiplantae</taxon>
        <taxon>Streptophyta</taxon>
        <taxon>Embryophyta</taxon>
        <taxon>Tracheophyta</taxon>
        <taxon>Spermatophyta</taxon>
        <taxon>Magnoliopsida</taxon>
        <taxon>Liliopsida</taxon>
        <taxon>Poales</taxon>
        <taxon>Bromeliaceae</taxon>
        <taxon>Bromelioideae</taxon>
        <taxon>Ananas</taxon>
    </lineage>
</organism>
<evidence type="ECO:0000313" key="1">
    <source>
        <dbReference type="EMBL" id="CAD1821489.1"/>
    </source>
</evidence>
<dbReference type="AlphaFoldDB" id="A0A6V7NS97"/>
<proteinExistence type="predicted"/>
<name>A0A6V7NS97_ANACO</name>